<feature type="transmembrane region" description="Helical" evidence="1">
    <location>
        <begin position="392"/>
        <end position="410"/>
    </location>
</feature>
<evidence type="ECO:0000313" key="2">
    <source>
        <dbReference type="EMBL" id="CAI76692.1"/>
    </source>
</evidence>
<keyword evidence="3" id="KW-1185">Reference proteome</keyword>
<dbReference type="KEGG" id="tan:TA10555"/>
<gene>
    <name evidence="2" type="ORF">TA10555</name>
</gene>
<feature type="transmembrane region" description="Helical" evidence="1">
    <location>
        <begin position="219"/>
        <end position="239"/>
    </location>
</feature>
<accession>Q4U911</accession>
<sequence length="416" mass="48119">MLFYLFYTFRFSHIESFLKYVVTECVSTLGLNSNPVSFRPKETTLESLPLYLFISILLKIRNDVKIITKSKPIDVNAEISAFSRKTFKNLPKPETVKLTHDVASEIERLRNIDFDALAKPNVEPELNYKDGNYRILMECVGIPIKKPLSEPDLDLKRIDDYLIIYKNPLVYIPTILVFSVSLPSFSYFLVYGKEVSRYSIRAITSFVLFFLIYNTLKSVYIIAIIVAIIASFLSFSIALKQLKYFNFGPRSMFQILEKLFRRKKGTNWMEHKIWIDFCDSVLMCSILKPTLQDFICHSSVNHRDVLYSFSSYNFRGMIIDILMCIFNFQVVLGLLIVVVPTKYAQNSVISLSCSYILMSGKKIFYTFNLRCFVLERFPAQFFDSNVTVSTSHLLMVLGTLLLSSITTFLNSNKHLK</sequence>
<dbReference type="Proteomes" id="UP000001950">
    <property type="component" value="Chromosome 4"/>
</dbReference>
<proteinExistence type="predicted"/>
<name>Q4U911_THEAN</name>
<dbReference type="InParanoid" id="Q4U911"/>
<evidence type="ECO:0000256" key="1">
    <source>
        <dbReference type="SAM" id="Phobius"/>
    </source>
</evidence>
<keyword evidence="1" id="KW-1133">Transmembrane helix</keyword>
<feature type="transmembrane region" description="Helical" evidence="1">
    <location>
        <begin position="169"/>
        <end position="191"/>
    </location>
</feature>
<feature type="transmembrane region" description="Helical" evidence="1">
    <location>
        <begin position="317"/>
        <end position="339"/>
    </location>
</feature>
<dbReference type="AlphaFoldDB" id="Q4U911"/>
<dbReference type="GeneID" id="3862705"/>
<reference evidence="2 3" key="1">
    <citation type="journal article" date="2005" name="Science">
        <title>Genome of the host-cell transforming parasite Theileria annulata compared with T. parva.</title>
        <authorList>
            <person name="Pain A."/>
            <person name="Renauld H."/>
            <person name="Berriman M."/>
            <person name="Murphy L."/>
            <person name="Yeats C.A."/>
            <person name="Weir W."/>
            <person name="Kerhornou A."/>
            <person name="Aslett M."/>
            <person name="Bishop R."/>
            <person name="Bouchier C."/>
            <person name="Cochet M."/>
            <person name="Coulson R.M.R."/>
            <person name="Cronin A."/>
            <person name="de Villiers E.P."/>
            <person name="Fraser A."/>
            <person name="Fosker N."/>
            <person name="Gardner M."/>
            <person name="Goble A."/>
            <person name="Griffiths-Jones S."/>
            <person name="Harris D.E."/>
            <person name="Katzer F."/>
            <person name="Larke N."/>
            <person name="Lord A."/>
            <person name="Maser P."/>
            <person name="McKellar S."/>
            <person name="Mooney P."/>
            <person name="Morton F."/>
            <person name="Nene V."/>
            <person name="O'Neil S."/>
            <person name="Price C."/>
            <person name="Quail M.A."/>
            <person name="Rabbinowitsch E."/>
            <person name="Rawlings N.D."/>
            <person name="Rutter S."/>
            <person name="Saunders D."/>
            <person name="Seeger K."/>
            <person name="Shah T."/>
            <person name="Squares R."/>
            <person name="Squares S."/>
            <person name="Tivey A."/>
            <person name="Walker A.R."/>
            <person name="Woodward J."/>
            <person name="Dobbelaere D.A.E."/>
            <person name="Langsley G."/>
            <person name="Rajandream M.A."/>
            <person name="McKeever D."/>
            <person name="Shiels B."/>
            <person name="Tait A."/>
            <person name="Barrell B.G."/>
            <person name="Hall N."/>
        </authorList>
    </citation>
    <scope>NUCLEOTIDE SEQUENCE [LARGE SCALE GENOMIC DNA]</scope>
    <source>
        <strain evidence="3">Ankara</strain>
    </source>
</reference>
<keyword evidence="1" id="KW-0812">Transmembrane</keyword>
<dbReference type="EMBL" id="CR940353">
    <property type="protein sequence ID" value="CAI76692.1"/>
    <property type="molecule type" value="Genomic_DNA"/>
</dbReference>
<dbReference type="OMA" id="YRILMEC"/>
<dbReference type="OrthoDB" id="10452451at2759"/>
<organism evidence="2 3">
    <name type="scientific">Theileria annulata</name>
    <dbReference type="NCBI Taxonomy" id="5874"/>
    <lineage>
        <taxon>Eukaryota</taxon>
        <taxon>Sar</taxon>
        <taxon>Alveolata</taxon>
        <taxon>Apicomplexa</taxon>
        <taxon>Aconoidasida</taxon>
        <taxon>Piroplasmida</taxon>
        <taxon>Theileriidae</taxon>
        <taxon>Theileria</taxon>
    </lineage>
</organism>
<dbReference type="VEuPathDB" id="PiroplasmaDB:TA10555"/>
<protein>
    <submittedName>
        <fullName evidence="2">Uncharacterized protein</fullName>
    </submittedName>
</protein>
<dbReference type="RefSeq" id="XP_953317.1">
    <property type="nucleotide sequence ID" value="XM_948224.1"/>
</dbReference>
<dbReference type="eggNOG" id="ENOG502QWU6">
    <property type="taxonomic scope" value="Eukaryota"/>
</dbReference>
<keyword evidence="1" id="KW-0472">Membrane</keyword>
<evidence type="ECO:0000313" key="3">
    <source>
        <dbReference type="Proteomes" id="UP000001950"/>
    </source>
</evidence>